<name>A0AAV5JI55_9ROSI</name>
<evidence type="ECO:0000313" key="2">
    <source>
        <dbReference type="EMBL" id="GKV11054.1"/>
    </source>
</evidence>
<accession>A0AAV5JI55</accession>
<sequence length="68" mass="7770">MAPRSSTQLSNKSTPVATWKQHSNPKWSLLHDMSDSKEKRAWQTITEIFLALGVSAQRLSMLAFCHQR</sequence>
<feature type="region of interest" description="Disordered" evidence="1">
    <location>
        <begin position="1"/>
        <end position="21"/>
    </location>
</feature>
<gene>
    <name evidence="2" type="ORF">SLEP1_g22340</name>
</gene>
<comment type="caution">
    <text evidence="2">The sequence shown here is derived from an EMBL/GenBank/DDBJ whole genome shotgun (WGS) entry which is preliminary data.</text>
</comment>
<organism evidence="2 3">
    <name type="scientific">Rubroshorea leprosula</name>
    <dbReference type="NCBI Taxonomy" id="152421"/>
    <lineage>
        <taxon>Eukaryota</taxon>
        <taxon>Viridiplantae</taxon>
        <taxon>Streptophyta</taxon>
        <taxon>Embryophyta</taxon>
        <taxon>Tracheophyta</taxon>
        <taxon>Spermatophyta</taxon>
        <taxon>Magnoliopsida</taxon>
        <taxon>eudicotyledons</taxon>
        <taxon>Gunneridae</taxon>
        <taxon>Pentapetalae</taxon>
        <taxon>rosids</taxon>
        <taxon>malvids</taxon>
        <taxon>Malvales</taxon>
        <taxon>Dipterocarpaceae</taxon>
        <taxon>Rubroshorea</taxon>
    </lineage>
</organism>
<dbReference type="AlphaFoldDB" id="A0AAV5JI55"/>
<dbReference type="Proteomes" id="UP001054252">
    <property type="component" value="Unassembled WGS sequence"/>
</dbReference>
<protein>
    <submittedName>
        <fullName evidence="2">Uncharacterized protein</fullName>
    </submittedName>
</protein>
<evidence type="ECO:0000313" key="3">
    <source>
        <dbReference type="Proteomes" id="UP001054252"/>
    </source>
</evidence>
<dbReference type="EMBL" id="BPVZ01000033">
    <property type="protein sequence ID" value="GKV11054.1"/>
    <property type="molecule type" value="Genomic_DNA"/>
</dbReference>
<reference evidence="2 3" key="1">
    <citation type="journal article" date="2021" name="Commun. Biol.">
        <title>The genome of Shorea leprosula (Dipterocarpaceae) highlights the ecological relevance of drought in aseasonal tropical rainforests.</title>
        <authorList>
            <person name="Ng K.K.S."/>
            <person name="Kobayashi M.J."/>
            <person name="Fawcett J.A."/>
            <person name="Hatakeyama M."/>
            <person name="Paape T."/>
            <person name="Ng C.H."/>
            <person name="Ang C.C."/>
            <person name="Tnah L.H."/>
            <person name="Lee C.T."/>
            <person name="Nishiyama T."/>
            <person name="Sese J."/>
            <person name="O'Brien M.J."/>
            <person name="Copetti D."/>
            <person name="Mohd Noor M.I."/>
            <person name="Ong R.C."/>
            <person name="Putra M."/>
            <person name="Sireger I.Z."/>
            <person name="Indrioko S."/>
            <person name="Kosugi Y."/>
            <person name="Izuno A."/>
            <person name="Isagi Y."/>
            <person name="Lee S.L."/>
            <person name="Shimizu K.K."/>
        </authorList>
    </citation>
    <scope>NUCLEOTIDE SEQUENCE [LARGE SCALE GENOMIC DNA]</scope>
    <source>
        <strain evidence="2">214</strain>
    </source>
</reference>
<keyword evidence="3" id="KW-1185">Reference proteome</keyword>
<evidence type="ECO:0000256" key="1">
    <source>
        <dbReference type="SAM" id="MobiDB-lite"/>
    </source>
</evidence>
<proteinExistence type="predicted"/>